<dbReference type="RefSeq" id="WP_130156332.1">
    <property type="nucleotide sequence ID" value="NZ_SGIS01000010.1"/>
</dbReference>
<keyword evidence="4" id="KW-0804">Transcription</keyword>
<keyword evidence="8" id="KW-1185">Reference proteome</keyword>
<evidence type="ECO:0000256" key="2">
    <source>
        <dbReference type="ARBA" id="ARBA00023015"/>
    </source>
</evidence>
<dbReference type="PANTHER" id="PTHR43133">
    <property type="entry name" value="RNA POLYMERASE ECF-TYPE SIGMA FACTO"/>
    <property type="match status" value="1"/>
</dbReference>
<dbReference type="PANTHER" id="PTHR43133:SF63">
    <property type="entry name" value="RNA POLYMERASE SIGMA FACTOR FECI-RELATED"/>
    <property type="match status" value="1"/>
</dbReference>
<reference evidence="7 8" key="1">
    <citation type="submission" date="2019-02" db="EMBL/GenBank/DDBJ databases">
        <authorList>
            <person name="Li Y."/>
        </authorList>
    </citation>
    <scope>NUCLEOTIDE SEQUENCE [LARGE SCALE GENOMIC DNA]</scope>
    <source>
        <strain evidence="7 8">3-7</strain>
    </source>
</reference>
<dbReference type="Proteomes" id="UP000292085">
    <property type="component" value="Unassembled WGS sequence"/>
</dbReference>
<dbReference type="OrthoDB" id="7205220at2"/>
<evidence type="ECO:0000256" key="1">
    <source>
        <dbReference type="ARBA" id="ARBA00010641"/>
    </source>
</evidence>
<dbReference type="NCBIfam" id="TIGR02937">
    <property type="entry name" value="sigma70-ECF"/>
    <property type="match status" value="1"/>
</dbReference>
<dbReference type="SUPFAM" id="SSF88946">
    <property type="entry name" value="Sigma2 domain of RNA polymerase sigma factors"/>
    <property type="match status" value="1"/>
</dbReference>
<evidence type="ECO:0000259" key="6">
    <source>
        <dbReference type="Pfam" id="PF08281"/>
    </source>
</evidence>
<accession>A0A4Q6XXY7</accession>
<protein>
    <submittedName>
        <fullName evidence="7">RNA polymerase sigma factor</fullName>
    </submittedName>
</protein>
<proteinExistence type="inferred from homology"/>
<evidence type="ECO:0000259" key="5">
    <source>
        <dbReference type="Pfam" id="PF04542"/>
    </source>
</evidence>
<evidence type="ECO:0000256" key="4">
    <source>
        <dbReference type="ARBA" id="ARBA00023163"/>
    </source>
</evidence>
<gene>
    <name evidence="7" type="ORF">EWE75_08220</name>
</gene>
<comment type="similarity">
    <text evidence="1">Belongs to the sigma-70 factor family. ECF subfamily.</text>
</comment>
<dbReference type="GO" id="GO:0016987">
    <property type="term" value="F:sigma factor activity"/>
    <property type="evidence" value="ECO:0007669"/>
    <property type="project" value="UniProtKB-KW"/>
</dbReference>
<feature type="domain" description="RNA polymerase sigma factor 70 region 4 type 2" evidence="6">
    <location>
        <begin position="118"/>
        <end position="170"/>
    </location>
</feature>
<organism evidence="7 8">
    <name type="scientific">Sphingomonas populi</name>
    <dbReference type="NCBI Taxonomy" id="2484750"/>
    <lineage>
        <taxon>Bacteria</taxon>
        <taxon>Pseudomonadati</taxon>
        <taxon>Pseudomonadota</taxon>
        <taxon>Alphaproteobacteria</taxon>
        <taxon>Sphingomonadales</taxon>
        <taxon>Sphingomonadaceae</taxon>
        <taxon>Sphingomonas</taxon>
    </lineage>
</organism>
<dbReference type="Gene3D" id="1.10.10.10">
    <property type="entry name" value="Winged helix-like DNA-binding domain superfamily/Winged helix DNA-binding domain"/>
    <property type="match status" value="1"/>
</dbReference>
<keyword evidence="3" id="KW-0731">Sigma factor</keyword>
<dbReference type="InterPro" id="IPR036388">
    <property type="entry name" value="WH-like_DNA-bd_sf"/>
</dbReference>
<comment type="caution">
    <text evidence="7">The sequence shown here is derived from an EMBL/GenBank/DDBJ whole genome shotgun (WGS) entry which is preliminary data.</text>
</comment>
<dbReference type="InterPro" id="IPR007627">
    <property type="entry name" value="RNA_pol_sigma70_r2"/>
</dbReference>
<dbReference type="InterPro" id="IPR013325">
    <property type="entry name" value="RNA_pol_sigma_r2"/>
</dbReference>
<dbReference type="GO" id="GO:0006352">
    <property type="term" value="P:DNA-templated transcription initiation"/>
    <property type="evidence" value="ECO:0007669"/>
    <property type="project" value="InterPro"/>
</dbReference>
<dbReference type="InterPro" id="IPR013324">
    <property type="entry name" value="RNA_pol_sigma_r3/r4-like"/>
</dbReference>
<dbReference type="EMBL" id="SGIS01000010">
    <property type="protein sequence ID" value="RZF64841.1"/>
    <property type="molecule type" value="Genomic_DNA"/>
</dbReference>
<dbReference type="Pfam" id="PF04542">
    <property type="entry name" value="Sigma70_r2"/>
    <property type="match status" value="1"/>
</dbReference>
<evidence type="ECO:0000313" key="8">
    <source>
        <dbReference type="Proteomes" id="UP000292085"/>
    </source>
</evidence>
<name>A0A4Q6XXY7_9SPHN</name>
<dbReference type="SUPFAM" id="SSF88659">
    <property type="entry name" value="Sigma3 and sigma4 domains of RNA polymerase sigma factors"/>
    <property type="match status" value="1"/>
</dbReference>
<sequence length="176" mass="20271">MAGRKDDLQRRPIGEGTRAAAIEDLYRDHGDWLRRLVAARLRMQPADVDDIVQDTWLRAARPATTEITHPRAFLFQTALNLFRDRKRREAVRQQHREGVTADQGRGDGHGMSEQEAILELERIVLDLPEKMRDVFVLSRFRHMSNAEIATTLGISIKTVEWRMGKALALCMSRLRD</sequence>
<keyword evidence="2" id="KW-0805">Transcription regulation</keyword>
<dbReference type="AlphaFoldDB" id="A0A4Q6XXY7"/>
<dbReference type="Pfam" id="PF08281">
    <property type="entry name" value="Sigma70_r4_2"/>
    <property type="match status" value="1"/>
</dbReference>
<dbReference type="InterPro" id="IPR039425">
    <property type="entry name" value="RNA_pol_sigma-70-like"/>
</dbReference>
<dbReference type="InterPro" id="IPR013249">
    <property type="entry name" value="RNA_pol_sigma70_r4_t2"/>
</dbReference>
<dbReference type="GO" id="GO:0003677">
    <property type="term" value="F:DNA binding"/>
    <property type="evidence" value="ECO:0007669"/>
    <property type="project" value="InterPro"/>
</dbReference>
<dbReference type="InterPro" id="IPR014284">
    <property type="entry name" value="RNA_pol_sigma-70_dom"/>
</dbReference>
<dbReference type="Gene3D" id="1.10.1740.10">
    <property type="match status" value="1"/>
</dbReference>
<evidence type="ECO:0000313" key="7">
    <source>
        <dbReference type="EMBL" id="RZF64841.1"/>
    </source>
</evidence>
<feature type="domain" description="RNA polymerase sigma-70 region 2" evidence="5">
    <location>
        <begin position="25"/>
        <end position="90"/>
    </location>
</feature>
<evidence type="ECO:0000256" key="3">
    <source>
        <dbReference type="ARBA" id="ARBA00023082"/>
    </source>
</evidence>